<comment type="caution">
    <text evidence="1">The sequence shown here is derived from an EMBL/GenBank/DDBJ whole genome shotgun (WGS) entry which is preliminary data.</text>
</comment>
<organism evidence="1">
    <name type="scientific">marine sediment metagenome</name>
    <dbReference type="NCBI Taxonomy" id="412755"/>
    <lineage>
        <taxon>unclassified sequences</taxon>
        <taxon>metagenomes</taxon>
        <taxon>ecological metagenomes</taxon>
    </lineage>
</organism>
<dbReference type="AlphaFoldDB" id="A0A0F9FV78"/>
<protein>
    <submittedName>
        <fullName evidence="1">Uncharacterized protein</fullName>
    </submittedName>
</protein>
<dbReference type="EMBL" id="LAZR01030978">
    <property type="protein sequence ID" value="KKL55057.1"/>
    <property type="molecule type" value="Genomic_DNA"/>
</dbReference>
<gene>
    <name evidence="1" type="ORF">LCGC14_2259210</name>
</gene>
<evidence type="ECO:0000313" key="1">
    <source>
        <dbReference type="EMBL" id="KKL55057.1"/>
    </source>
</evidence>
<accession>A0A0F9FV78</accession>
<proteinExistence type="predicted"/>
<reference evidence="1" key="1">
    <citation type="journal article" date="2015" name="Nature">
        <title>Complex archaea that bridge the gap between prokaryotes and eukaryotes.</title>
        <authorList>
            <person name="Spang A."/>
            <person name="Saw J.H."/>
            <person name="Jorgensen S.L."/>
            <person name="Zaremba-Niedzwiedzka K."/>
            <person name="Martijn J."/>
            <person name="Lind A.E."/>
            <person name="van Eijk R."/>
            <person name="Schleper C."/>
            <person name="Guy L."/>
            <person name="Ettema T.J."/>
        </authorList>
    </citation>
    <scope>NUCLEOTIDE SEQUENCE</scope>
</reference>
<sequence length="100" mass="11528">MEFVWALRKQAQEGGRTGTLNISPPPYIDFKKDKKQLRNAFYLQNLRTYLAKEALHYSPESKLNADLQDTDEKKFPNSVFALAYVVSAMVTWPNTGRVME</sequence>
<name>A0A0F9FV78_9ZZZZ</name>